<gene>
    <name evidence="1" type="ORF">SFRICE_010250</name>
</gene>
<proteinExistence type="predicted"/>
<sequence length="153" mass="17070">MGSLDVGLLLKPSVNVSNGSLPRMWSSFRLSTVKFYQRNISTVVVLGTPALCRSKPRCFRCGQDHPSDKCLKSEEFAHCNGNHFANNSSPNSAARRIPDGKRSYFLCESKPKISPSQRESYKELSSSNLNPMHFFLPATIRRICLLIVSGPYS</sequence>
<reference evidence="1" key="1">
    <citation type="submission" date="2016-07" db="EMBL/GenBank/DDBJ databases">
        <authorList>
            <person name="Bretaudeau A."/>
        </authorList>
    </citation>
    <scope>NUCLEOTIDE SEQUENCE</scope>
    <source>
        <strain evidence="1">Rice</strain>
        <tissue evidence="1">Whole body</tissue>
    </source>
</reference>
<dbReference type="AlphaFoldDB" id="A0A2H1VPX4"/>
<organism evidence="1">
    <name type="scientific">Spodoptera frugiperda</name>
    <name type="common">Fall armyworm</name>
    <dbReference type="NCBI Taxonomy" id="7108"/>
    <lineage>
        <taxon>Eukaryota</taxon>
        <taxon>Metazoa</taxon>
        <taxon>Ecdysozoa</taxon>
        <taxon>Arthropoda</taxon>
        <taxon>Hexapoda</taxon>
        <taxon>Insecta</taxon>
        <taxon>Pterygota</taxon>
        <taxon>Neoptera</taxon>
        <taxon>Endopterygota</taxon>
        <taxon>Lepidoptera</taxon>
        <taxon>Glossata</taxon>
        <taxon>Ditrysia</taxon>
        <taxon>Noctuoidea</taxon>
        <taxon>Noctuidae</taxon>
        <taxon>Amphipyrinae</taxon>
        <taxon>Spodoptera</taxon>
    </lineage>
</organism>
<name>A0A2H1VPX4_SPOFR</name>
<dbReference type="EMBL" id="ODYU01003722">
    <property type="protein sequence ID" value="SOQ42857.1"/>
    <property type="molecule type" value="Genomic_DNA"/>
</dbReference>
<evidence type="ECO:0000313" key="1">
    <source>
        <dbReference type="EMBL" id="SOQ42857.1"/>
    </source>
</evidence>
<protein>
    <submittedName>
        <fullName evidence="1">SFRICE_010250</fullName>
    </submittedName>
</protein>
<accession>A0A2H1VPX4</accession>